<reference evidence="5 6" key="1">
    <citation type="journal article" date="2012" name="Science">
        <title>Ecological populations of bacteria act as socially cohesive units of antibiotic production and resistance.</title>
        <authorList>
            <person name="Cordero O.X."/>
            <person name="Wildschutte H."/>
            <person name="Kirkup B."/>
            <person name="Proehl S."/>
            <person name="Ngo L."/>
            <person name="Hussain F."/>
            <person name="Le Roux F."/>
            <person name="Mincer T."/>
            <person name="Polz M.F."/>
        </authorList>
    </citation>
    <scope>NUCLEOTIDE SEQUENCE [LARGE SCALE GENOMIC DNA]</scope>
    <source>
        <strain evidence="5 6">ZF-129</strain>
    </source>
</reference>
<accession>A0A1E5BAY0</accession>
<evidence type="ECO:0000256" key="1">
    <source>
        <dbReference type="ARBA" id="ARBA00009437"/>
    </source>
</evidence>
<dbReference type="SUPFAM" id="SSF46785">
    <property type="entry name" value="Winged helix' DNA-binding domain"/>
    <property type="match status" value="1"/>
</dbReference>
<dbReference type="PANTHER" id="PTHR30126:SF97">
    <property type="entry name" value="HTH-TYPE TRANSCRIPTIONAL REGULATOR ABGR"/>
    <property type="match status" value="1"/>
</dbReference>
<keyword evidence="2" id="KW-0805">Transcription regulation</keyword>
<dbReference type="InterPro" id="IPR036388">
    <property type="entry name" value="WH-like_DNA-bd_sf"/>
</dbReference>
<protein>
    <recommendedName>
        <fullName evidence="4">HTH lysR-type domain-containing protein</fullName>
    </recommendedName>
</protein>
<comment type="similarity">
    <text evidence="1">Belongs to the LysR transcriptional regulatory family.</text>
</comment>
<dbReference type="EMBL" id="AJYQ02000128">
    <property type="protein sequence ID" value="OEE31248.1"/>
    <property type="molecule type" value="Genomic_DNA"/>
</dbReference>
<dbReference type="SUPFAM" id="SSF53850">
    <property type="entry name" value="Periplasmic binding protein-like II"/>
    <property type="match status" value="1"/>
</dbReference>
<keyword evidence="3" id="KW-0804">Transcription</keyword>
<name>A0A1E5BAY0_9VIBR</name>
<dbReference type="OrthoDB" id="9786526at2"/>
<dbReference type="Proteomes" id="UP000094741">
    <property type="component" value="Unassembled WGS sequence"/>
</dbReference>
<dbReference type="InterPro" id="IPR000847">
    <property type="entry name" value="LysR_HTH_N"/>
</dbReference>
<dbReference type="AlphaFoldDB" id="A0A1E5BAY0"/>
<dbReference type="Pfam" id="PF00126">
    <property type="entry name" value="HTH_1"/>
    <property type="match status" value="1"/>
</dbReference>
<dbReference type="GO" id="GO:0000976">
    <property type="term" value="F:transcription cis-regulatory region binding"/>
    <property type="evidence" value="ECO:0007669"/>
    <property type="project" value="TreeGrafter"/>
</dbReference>
<dbReference type="PROSITE" id="PS50931">
    <property type="entry name" value="HTH_LYSR"/>
    <property type="match status" value="1"/>
</dbReference>
<evidence type="ECO:0000313" key="5">
    <source>
        <dbReference type="EMBL" id="OEE31248.1"/>
    </source>
</evidence>
<sequence length="298" mass="34225">MSKQLKNIIIFSEVYSQGNYRDASANLGMSIATISRAINELEEDSEVQLFINVKGEFRPTVYAHTLYERLTVTNTELVSTYNLFKSDSHCVNVLIPPQLSSSNLVEKLVEYNQEFDVALVINEAHRYGSYDEAYTALVNGELDFMLDGYPNKANSFISEHIGEFNVSLIASKKYHDSISVNDIDEKTKFAKYSWLGQTGDYFHQHFGVTPEKQVGFVTQNATNYFQVVKETPFIGICRTDILPNLEKHYVYDESPFMTANIYFVTTKAALHNKPVVKWFYENFKNSDQMIPNRELKMK</sequence>
<evidence type="ECO:0000256" key="2">
    <source>
        <dbReference type="ARBA" id="ARBA00023015"/>
    </source>
</evidence>
<evidence type="ECO:0000313" key="6">
    <source>
        <dbReference type="Proteomes" id="UP000094741"/>
    </source>
</evidence>
<gene>
    <name evidence="5" type="ORF">A1QO_14095</name>
</gene>
<dbReference type="Gene3D" id="1.10.10.10">
    <property type="entry name" value="Winged helix-like DNA-binding domain superfamily/Winged helix DNA-binding domain"/>
    <property type="match status" value="1"/>
</dbReference>
<dbReference type="GO" id="GO:0003700">
    <property type="term" value="F:DNA-binding transcription factor activity"/>
    <property type="evidence" value="ECO:0007669"/>
    <property type="project" value="InterPro"/>
</dbReference>
<dbReference type="PANTHER" id="PTHR30126">
    <property type="entry name" value="HTH-TYPE TRANSCRIPTIONAL REGULATOR"/>
    <property type="match status" value="1"/>
</dbReference>
<organism evidence="5 6">
    <name type="scientific">Vibrio genomosp. F10 str. ZF-129</name>
    <dbReference type="NCBI Taxonomy" id="1187848"/>
    <lineage>
        <taxon>Bacteria</taxon>
        <taxon>Pseudomonadati</taxon>
        <taxon>Pseudomonadota</taxon>
        <taxon>Gammaproteobacteria</taxon>
        <taxon>Vibrionales</taxon>
        <taxon>Vibrionaceae</taxon>
        <taxon>Vibrio</taxon>
    </lineage>
</organism>
<feature type="domain" description="HTH lysR-type" evidence="4">
    <location>
        <begin position="1"/>
        <end position="60"/>
    </location>
</feature>
<dbReference type="eggNOG" id="ENOG5030A8H">
    <property type="taxonomic scope" value="Bacteria"/>
</dbReference>
<evidence type="ECO:0000256" key="3">
    <source>
        <dbReference type="ARBA" id="ARBA00023163"/>
    </source>
</evidence>
<proteinExistence type="inferred from homology"/>
<comment type="caution">
    <text evidence="5">The sequence shown here is derived from an EMBL/GenBank/DDBJ whole genome shotgun (WGS) entry which is preliminary data.</text>
</comment>
<dbReference type="RefSeq" id="WP_017040989.1">
    <property type="nucleotide sequence ID" value="NZ_AJYQ02000128.1"/>
</dbReference>
<evidence type="ECO:0000259" key="4">
    <source>
        <dbReference type="PROSITE" id="PS50931"/>
    </source>
</evidence>
<dbReference type="InterPro" id="IPR036390">
    <property type="entry name" value="WH_DNA-bd_sf"/>
</dbReference>